<evidence type="ECO:0000256" key="6">
    <source>
        <dbReference type="ARBA" id="ARBA00022448"/>
    </source>
</evidence>
<geneLocation type="mitochondrion" evidence="21"/>
<proteinExistence type="inferred from homology"/>
<comment type="subcellular location">
    <subcellularLocation>
        <location evidence="2">Mitochondrion inner membrane</location>
        <topology evidence="2">Multi-pass membrane protein</topology>
    </subcellularLocation>
</comment>
<evidence type="ECO:0000256" key="1">
    <source>
        <dbReference type="ARBA" id="ARBA00003257"/>
    </source>
</evidence>
<dbReference type="Pfam" id="PF00361">
    <property type="entry name" value="Proton_antipo_M"/>
    <property type="match status" value="1"/>
</dbReference>
<dbReference type="InterPro" id="IPR001750">
    <property type="entry name" value="ND/Mrp_TM"/>
</dbReference>
<keyword evidence="10" id="KW-1278">Translocase</keyword>
<dbReference type="AlphaFoldDB" id="Q0QJ99"/>
<evidence type="ECO:0000256" key="16">
    <source>
        <dbReference type="ARBA" id="ARBA00023136"/>
    </source>
</evidence>
<evidence type="ECO:0000313" key="21">
    <source>
        <dbReference type="EMBL" id="ABC86653.1"/>
    </source>
</evidence>
<organism evidence="21">
    <name type="scientific">Xenos vesparum</name>
    <dbReference type="NCBI Taxonomy" id="31928"/>
    <lineage>
        <taxon>Eukaryota</taxon>
        <taxon>Metazoa</taxon>
        <taxon>Ecdysozoa</taxon>
        <taxon>Arthropoda</taxon>
        <taxon>Hexapoda</taxon>
        <taxon>Insecta</taxon>
        <taxon>Pterygota</taxon>
        <taxon>Neoptera</taxon>
        <taxon>Endopterygota</taxon>
        <taxon>Strepsiptera</taxon>
        <taxon>Stylopidia</taxon>
        <taxon>Xenidae</taxon>
        <taxon>Xenos</taxon>
    </lineage>
</organism>
<feature type="transmembrane region" description="Helical" evidence="19">
    <location>
        <begin position="242"/>
        <end position="269"/>
    </location>
</feature>
<evidence type="ECO:0000259" key="20">
    <source>
        <dbReference type="Pfam" id="PF00361"/>
    </source>
</evidence>
<evidence type="ECO:0000256" key="13">
    <source>
        <dbReference type="ARBA" id="ARBA00023027"/>
    </source>
</evidence>
<evidence type="ECO:0000256" key="14">
    <source>
        <dbReference type="ARBA" id="ARBA00023075"/>
    </source>
</evidence>
<keyword evidence="15 21" id="KW-0496">Mitochondrion</keyword>
<accession>Q0QJ99</accession>
<evidence type="ECO:0000256" key="11">
    <source>
        <dbReference type="ARBA" id="ARBA00022982"/>
    </source>
</evidence>
<evidence type="ECO:0000256" key="4">
    <source>
        <dbReference type="ARBA" id="ARBA00012944"/>
    </source>
</evidence>
<feature type="transmembrane region" description="Helical" evidence="19">
    <location>
        <begin position="218"/>
        <end position="236"/>
    </location>
</feature>
<evidence type="ECO:0000256" key="19">
    <source>
        <dbReference type="SAM" id="Phobius"/>
    </source>
</evidence>
<comment type="similarity">
    <text evidence="3">Belongs to the complex I subunit 2 family.</text>
</comment>
<keyword evidence="14" id="KW-0830">Ubiquinone</keyword>
<comment type="function">
    <text evidence="1">Core subunit of the mitochondrial membrane respiratory chain NADH dehydrogenase (Complex I) that is believed to belong to the minimal assembly required for catalysis. Complex I functions in the transfer of electrons from NADH to the respiratory chain. The immediate electron acceptor for the enzyme is believed to be ubiquinone.</text>
</comment>
<dbReference type="PANTHER" id="PTHR46552:SF1">
    <property type="entry name" value="NADH-UBIQUINONE OXIDOREDUCTASE CHAIN 2"/>
    <property type="match status" value="1"/>
</dbReference>
<dbReference type="GO" id="GO:0006120">
    <property type="term" value="P:mitochondrial electron transport, NADH to ubiquinone"/>
    <property type="evidence" value="ECO:0007669"/>
    <property type="project" value="TreeGrafter"/>
</dbReference>
<feature type="transmembrane region" description="Helical" evidence="19">
    <location>
        <begin position="178"/>
        <end position="198"/>
    </location>
</feature>
<dbReference type="InterPro" id="IPR050175">
    <property type="entry name" value="Complex_I_Subunit_2"/>
</dbReference>
<evidence type="ECO:0000256" key="5">
    <source>
        <dbReference type="ARBA" id="ARBA00021008"/>
    </source>
</evidence>
<feature type="transmembrane region" description="Helical" evidence="19">
    <location>
        <begin position="77"/>
        <end position="96"/>
    </location>
</feature>
<keyword evidence="12 19" id="KW-1133">Transmembrane helix</keyword>
<name>Q0QJ99_9NEOP</name>
<evidence type="ECO:0000256" key="15">
    <source>
        <dbReference type="ARBA" id="ARBA00023128"/>
    </source>
</evidence>
<evidence type="ECO:0000256" key="17">
    <source>
        <dbReference type="ARBA" id="ARBA00031028"/>
    </source>
</evidence>
<dbReference type="EMBL" id="DQ364229">
    <property type="protein sequence ID" value="ABC86653.1"/>
    <property type="molecule type" value="Genomic_DNA"/>
</dbReference>
<feature type="transmembrane region" description="Helical" evidence="19">
    <location>
        <begin position="117"/>
        <end position="143"/>
    </location>
</feature>
<feature type="domain" description="NADH:quinone oxidoreductase/Mrp antiporter transmembrane" evidence="20">
    <location>
        <begin position="14"/>
        <end position="263"/>
    </location>
</feature>
<keyword evidence="6" id="KW-0813">Transport</keyword>
<protein>
    <recommendedName>
        <fullName evidence="5">NADH-ubiquinone oxidoreductase chain 2</fullName>
        <ecNumber evidence="4">7.1.1.2</ecNumber>
    </recommendedName>
    <alternativeName>
        <fullName evidence="17">NADH dehydrogenase subunit 2</fullName>
    </alternativeName>
</protein>
<evidence type="ECO:0000256" key="12">
    <source>
        <dbReference type="ARBA" id="ARBA00022989"/>
    </source>
</evidence>
<sequence>MFPVIFSIFMAMTSNSWLLLWFAMELNTLSIMPLMNKNKSKNSIDCSMKYFLVQMFTSNILMFMFILIMTMNYVNLWTLYLMLMMKLGLSPFHFWFPDLNKKLIWSISMILLTLQKLIPFWVMSFFIIFNMKMKCLIFLNLIVSSLGMWNENNIQKILAFSSIGHSSWMMSSMTFSNLWWMLYWWMYTFTLLPLWYYLTKTNLLYINHFMSTNSNLWLKKLLFMSLLSLGGLPPFLGFIPKWFILMMLTNHMILKISMISLSSFTLYIYVKTWSLSLMSSKMKMWKICLPYNMEVMILLSTVLWMMI</sequence>
<evidence type="ECO:0000256" key="2">
    <source>
        <dbReference type="ARBA" id="ARBA00004448"/>
    </source>
</evidence>
<evidence type="ECO:0000256" key="8">
    <source>
        <dbReference type="ARBA" id="ARBA00022692"/>
    </source>
</evidence>
<keyword evidence="16 19" id="KW-0472">Membrane</keyword>
<evidence type="ECO:0000256" key="3">
    <source>
        <dbReference type="ARBA" id="ARBA00007012"/>
    </source>
</evidence>
<keyword evidence="8 19" id="KW-0812">Transmembrane</keyword>
<dbReference type="GO" id="GO:0008137">
    <property type="term" value="F:NADH dehydrogenase (ubiquinone) activity"/>
    <property type="evidence" value="ECO:0007669"/>
    <property type="project" value="UniProtKB-EC"/>
</dbReference>
<evidence type="ECO:0000256" key="10">
    <source>
        <dbReference type="ARBA" id="ARBA00022967"/>
    </source>
</evidence>
<evidence type="ECO:0000256" key="9">
    <source>
        <dbReference type="ARBA" id="ARBA00022792"/>
    </source>
</evidence>
<feature type="transmembrane region" description="Helical" evidence="19">
    <location>
        <begin position="50"/>
        <end position="71"/>
    </location>
</feature>
<keyword evidence="13" id="KW-0520">NAD</keyword>
<dbReference type="GO" id="GO:0005743">
    <property type="term" value="C:mitochondrial inner membrane"/>
    <property type="evidence" value="ECO:0007669"/>
    <property type="project" value="UniProtKB-SubCell"/>
</dbReference>
<keyword evidence="7" id="KW-0679">Respiratory chain</keyword>
<dbReference type="PANTHER" id="PTHR46552">
    <property type="entry name" value="NADH-UBIQUINONE OXIDOREDUCTASE CHAIN 2"/>
    <property type="match status" value="1"/>
</dbReference>
<evidence type="ECO:0000256" key="18">
    <source>
        <dbReference type="ARBA" id="ARBA00049551"/>
    </source>
</evidence>
<dbReference type="EC" id="7.1.1.2" evidence="4"/>
<evidence type="ECO:0000256" key="7">
    <source>
        <dbReference type="ARBA" id="ARBA00022660"/>
    </source>
</evidence>
<keyword evidence="11" id="KW-0249">Electron transport</keyword>
<comment type="catalytic activity">
    <reaction evidence="18">
        <text>a ubiquinone + NADH + 5 H(+)(in) = a ubiquinol + NAD(+) + 4 H(+)(out)</text>
        <dbReference type="Rhea" id="RHEA:29091"/>
        <dbReference type="Rhea" id="RHEA-COMP:9565"/>
        <dbReference type="Rhea" id="RHEA-COMP:9566"/>
        <dbReference type="ChEBI" id="CHEBI:15378"/>
        <dbReference type="ChEBI" id="CHEBI:16389"/>
        <dbReference type="ChEBI" id="CHEBI:17976"/>
        <dbReference type="ChEBI" id="CHEBI:57540"/>
        <dbReference type="ChEBI" id="CHEBI:57945"/>
        <dbReference type="EC" id="7.1.1.2"/>
    </reaction>
</comment>
<feature type="transmembrane region" description="Helical" evidence="19">
    <location>
        <begin position="6"/>
        <end position="29"/>
    </location>
</feature>
<keyword evidence="9" id="KW-0999">Mitochondrion inner membrane</keyword>
<reference evidence="21" key="1">
    <citation type="journal article" date="2006" name="Gene">
        <title>The mitochondrial genome of the entomophagous endoparasite Xenos vesparum (Insecta: Strepsiptera).</title>
        <authorList>
            <person name="Carapelli A."/>
            <person name="Vannini L."/>
            <person name="Nardi F."/>
            <person name="Boore J.L."/>
            <person name="Beani L."/>
            <person name="Dallai R."/>
            <person name="Frati F."/>
        </authorList>
    </citation>
    <scope>NUCLEOTIDE SEQUENCE</scope>
</reference>
<feature type="transmembrane region" description="Helical" evidence="19">
    <location>
        <begin position="289"/>
        <end position="306"/>
    </location>
</feature>